<feature type="chain" id="PRO_5007280324" evidence="1">
    <location>
        <begin position="21"/>
        <end position="96"/>
    </location>
</feature>
<keyword evidence="3" id="KW-1185">Reference proteome</keyword>
<gene>
    <name evidence="2" type="ORF">AY601_1447</name>
</gene>
<organism evidence="2 3">
    <name type="scientific">Pedobacter cryoconitis</name>
    <dbReference type="NCBI Taxonomy" id="188932"/>
    <lineage>
        <taxon>Bacteria</taxon>
        <taxon>Pseudomonadati</taxon>
        <taxon>Bacteroidota</taxon>
        <taxon>Sphingobacteriia</taxon>
        <taxon>Sphingobacteriales</taxon>
        <taxon>Sphingobacteriaceae</taxon>
        <taxon>Pedobacter</taxon>
    </lineage>
</organism>
<evidence type="ECO:0000313" key="2">
    <source>
        <dbReference type="EMBL" id="AMP98364.1"/>
    </source>
</evidence>
<dbReference type="Proteomes" id="UP000071561">
    <property type="component" value="Chromosome"/>
</dbReference>
<reference evidence="2 3" key="1">
    <citation type="submission" date="2016-03" db="EMBL/GenBank/DDBJ databases">
        <title>Complete genome sequence of Pedobacter cryoconitis PAMC 27485.</title>
        <authorList>
            <person name="Lee J."/>
            <person name="Kim O.-S."/>
        </authorList>
    </citation>
    <scope>NUCLEOTIDE SEQUENCE [LARGE SCALE GENOMIC DNA]</scope>
    <source>
        <strain evidence="2 3">PAMC 27485</strain>
    </source>
</reference>
<dbReference type="RefSeq" id="WP_068398505.1">
    <property type="nucleotide sequence ID" value="NZ_CP014504.1"/>
</dbReference>
<proteinExistence type="predicted"/>
<protein>
    <submittedName>
        <fullName evidence="2">Uncharacterized protein</fullName>
    </submittedName>
</protein>
<dbReference type="EMBL" id="CP014504">
    <property type="protein sequence ID" value="AMP98364.1"/>
    <property type="molecule type" value="Genomic_DNA"/>
</dbReference>
<sequence precursor="true">MKKVLLIVMLAFAGTTFANAFTKSDFVNMITPIANNSYSLNELISTNAAIEYTSLENIQSNANRKLPHGDVTDEDGNVVGWWVYDGNSGVLLIYLY</sequence>
<dbReference type="AlphaFoldDB" id="A0A127VAN2"/>
<accession>A0A127VAN2</accession>
<name>A0A127VAN2_9SPHI</name>
<dbReference type="OrthoDB" id="9961464at2"/>
<dbReference type="KEGG" id="pcm:AY601_1447"/>
<dbReference type="PATRIC" id="fig|188932.3.peg.1505"/>
<evidence type="ECO:0000313" key="3">
    <source>
        <dbReference type="Proteomes" id="UP000071561"/>
    </source>
</evidence>
<evidence type="ECO:0000256" key="1">
    <source>
        <dbReference type="SAM" id="SignalP"/>
    </source>
</evidence>
<keyword evidence="1" id="KW-0732">Signal</keyword>
<feature type="signal peptide" evidence="1">
    <location>
        <begin position="1"/>
        <end position="20"/>
    </location>
</feature>